<evidence type="ECO:0000313" key="2">
    <source>
        <dbReference type="Proteomes" id="UP000053447"/>
    </source>
</evidence>
<dbReference type="Proteomes" id="UP000053447">
    <property type="component" value="Unassembled WGS sequence"/>
</dbReference>
<comment type="caution">
    <text evidence="1">The sequence shown here is derived from an EMBL/GenBank/DDBJ whole genome shotgun (WGS) entry which is preliminary data.</text>
</comment>
<dbReference type="GeneID" id="28939149"/>
<protein>
    <recommendedName>
        <fullName evidence="3">Ubiquitin-like domain-containing protein</fullName>
    </recommendedName>
</protein>
<dbReference type="VEuPathDB" id="FungiDB:T551_00628"/>
<sequence>MWILRAKHSRITIFLTAAPDDSLESLKQQLFTALRDTHFDDPNDDDIRLKISGIVHTDYTQTLSDAGLGDGAVFEFAPRRHGQWIPFYIEPYPESTDT</sequence>
<evidence type="ECO:0008006" key="3">
    <source>
        <dbReference type="Google" id="ProtNLM"/>
    </source>
</evidence>
<dbReference type="AlphaFoldDB" id="A0A0W4ZU94"/>
<evidence type="ECO:0000313" key="1">
    <source>
        <dbReference type="EMBL" id="KTW31945.1"/>
    </source>
</evidence>
<organism evidence="1 2">
    <name type="scientific">Pneumocystis jirovecii (strain RU7)</name>
    <name type="common">Human pneumocystis pneumonia agent</name>
    <dbReference type="NCBI Taxonomy" id="1408657"/>
    <lineage>
        <taxon>Eukaryota</taxon>
        <taxon>Fungi</taxon>
        <taxon>Dikarya</taxon>
        <taxon>Ascomycota</taxon>
        <taxon>Taphrinomycotina</taxon>
        <taxon>Pneumocystomycetes</taxon>
        <taxon>Pneumocystaceae</taxon>
        <taxon>Pneumocystis</taxon>
    </lineage>
</organism>
<name>A0A0W4ZU94_PNEJ7</name>
<dbReference type="RefSeq" id="XP_018230637.1">
    <property type="nucleotide sequence ID" value="XM_018372894.1"/>
</dbReference>
<dbReference type="SUPFAM" id="SSF54236">
    <property type="entry name" value="Ubiquitin-like"/>
    <property type="match status" value="1"/>
</dbReference>
<dbReference type="EMBL" id="LFWA01000003">
    <property type="protein sequence ID" value="KTW31945.1"/>
    <property type="molecule type" value="Genomic_DNA"/>
</dbReference>
<dbReference type="OrthoDB" id="428577at2759"/>
<dbReference type="InterPro" id="IPR029071">
    <property type="entry name" value="Ubiquitin-like_domsf"/>
</dbReference>
<accession>A0A0W4ZU94</accession>
<reference evidence="2" key="1">
    <citation type="journal article" date="2016" name="Nat. Commun.">
        <title>Genome analysis of three Pneumocystis species reveals adaptation mechanisms to life exclusively in mammalian hosts.</title>
        <authorList>
            <person name="Ma L."/>
            <person name="Chen Z."/>
            <person name="Huang D.W."/>
            <person name="Kutty G."/>
            <person name="Ishihara M."/>
            <person name="Wang H."/>
            <person name="Abouelleil A."/>
            <person name="Bishop L."/>
            <person name="Davey E."/>
            <person name="Deng R."/>
            <person name="Deng X."/>
            <person name="Fan L."/>
            <person name="Fantoni G."/>
            <person name="Fitzgerald M."/>
            <person name="Gogineni E."/>
            <person name="Goldberg J.M."/>
            <person name="Handley G."/>
            <person name="Hu X."/>
            <person name="Huber C."/>
            <person name="Jiao X."/>
            <person name="Jones K."/>
            <person name="Levin J.Z."/>
            <person name="Liu Y."/>
            <person name="Macdonald P."/>
            <person name="Melnikov A."/>
            <person name="Raley C."/>
            <person name="Sassi M."/>
            <person name="Sherman B.T."/>
            <person name="Song X."/>
            <person name="Sykes S."/>
            <person name="Tran B."/>
            <person name="Walsh L."/>
            <person name="Xia Y."/>
            <person name="Yang J."/>
            <person name="Young S."/>
            <person name="Zeng Q."/>
            <person name="Zheng X."/>
            <person name="Stephens R."/>
            <person name="Nusbaum C."/>
            <person name="Birren B.W."/>
            <person name="Azadi P."/>
            <person name="Lempicki R.A."/>
            <person name="Cuomo C.A."/>
            <person name="Kovacs J.A."/>
        </authorList>
    </citation>
    <scope>NUCLEOTIDE SEQUENCE [LARGE SCALE GENOMIC DNA]</scope>
    <source>
        <strain evidence="2">RU7</strain>
    </source>
</reference>
<proteinExistence type="predicted"/>
<gene>
    <name evidence="1" type="ORF">T551_00628</name>
</gene>
<keyword evidence="2" id="KW-1185">Reference proteome</keyword>